<evidence type="ECO:0000313" key="2">
    <source>
        <dbReference type="EMBL" id="KAJ8375974.1"/>
    </source>
</evidence>
<sequence length="102" mass="11379">MTRALRVTSNGAFRNRLITGTGKPYASDDPQWDPDHREGRCYRSALHTESSKKQREDTVGVAQAKALRPSPLETRDKNPRSEVIHLRRVHWGGSSNVGVAQG</sequence>
<feature type="region of interest" description="Disordered" evidence="1">
    <location>
        <begin position="15"/>
        <end position="81"/>
    </location>
</feature>
<dbReference type="Proteomes" id="UP001152622">
    <property type="component" value="Chromosome 2"/>
</dbReference>
<comment type="caution">
    <text evidence="2">The sequence shown here is derived from an EMBL/GenBank/DDBJ whole genome shotgun (WGS) entry which is preliminary data.</text>
</comment>
<evidence type="ECO:0000256" key="1">
    <source>
        <dbReference type="SAM" id="MobiDB-lite"/>
    </source>
</evidence>
<proteinExistence type="predicted"/>
<accession>A0A9Q1J910</accession>
<reference evidence="2" key="1">
    <citation type="journal article" date="2023" name="Science">
        <title>Genome structures resolve the early diversification of teleost fishes.</title>
        <authorList>
            <person name="Parey E."/>
            <person name="Louis A."/>
            <person name="Montfort J."/>
            <person name="Bouchez O."/>
            <person name="Roques C."/>
            <person name="Iampietro C."/>
            <person name="Lluch J."/>
            <person name="Castinel A."/>
            <person name="Donnadieu C."/>
            <person name="Desvignes T."/>
            <person name="Floi Bucao C."/>
            <person name="Jouanno E."/>
            <person name="Wen M."/>
            <person name="Mejri S."/>
            <person name="Dirks R."/>
            <person name="Jansen H."/>
            <person name="Henkel C."/>
            <person name="Chen W.J."/>
            <person name="Zahm M."/>
            <person name="Cabau C."/>
            <person name="Klopp C."/>
            <person name="Thompson A.W."/>
            <person name="Robinson-Rechavi M."/>
            <person name="Braasch I."/>
            <person name="Lecointre G."/>
            <person name="Bobe J."/>
            <person name="Postlethwait J.H."/>
            <person name="Berthelot C."/>
            <person name="Roest Crollius H."/>
            <person name="Guiguen Y."/>
        </authorList>
    </citation>
    <scope>NUCLEOTIDE SEQUENCE</scope>
    <source>
        <strain evidence="2">WJC10195</strain>
    </source>
</reference>
<evidence type="ECO:0000313" key="3">
    <source>
        <dbReference type="Proteomes" id="UP001152622"/>
    </source>
</evidence>
<dbReference type="EMBL" id="JAINUF010000002">
    <property type="protein sequence ID" value="KAJ8375974.1"/>
    <property type="molecule type" value="Genomic_DNA"/>
</dbReference>
<protein>
    <submittedName>
        <fullName evidence="2">Uncharacterized protein</fullName>
    </submittedName>
</protein>
<keyword evidence="3" id="KW-1185">Reference proteome</keyword>
<gene>
    <name evidence="2" type="ORF">SKAU_G00065540</name>
</gene>
<dbReference type="AlphaFoldDB" id="A0A9Q1J910"/>
<feature type="compositionally biased region" description="Basic and acidic residues" evidence="1">
    <location>
        <begin position="49"/>
        <end position="58"/>
    </location>
</feature>
<organism evidence="2 3">
    <name type="scientific">Synaphobranchus kaupii</name>
    <name type="common">Kaup's arrowtooth eel</name>
    <dbReference type="NCBI Taxonomy" id="118154"/>
    <lineage>
        <taxon>Eukaryota</taxon>
        <taxon>Metazoa</taxon>
        <taxon>Chordata</taxon>
        <taxon>Craniata</taxon>
        <taxon>Vertebrata</taxon>
        <taxon>Euteleostomi</taxon>
        <taxon>Actinopterygii</taxon>
        <taxon>Neopterygii</taxon>
        <taxon>Teleostei</taxon>
        <taxon>Anguilliformes</taxon>
        <taxon>Synaphobranchidae</taxon>
        <taxon>Synaphobranchus</taxon>
    </lineage>
</organism>
<name>A0A9Q1J910_SYNKA</name>